<evidence type="ECO:0000313" key="3">
    <source>
        <dbReference type="Proteomes" id="UP000827092"/>
    </source>
</evidence>
<reference evidence="2 3" key="1">
    <citation type="journal article" date="2022" name="Nat. Ecol. Evol.">
        <title>A masculinizing supergene underlies an exaggerated male reproductive morph in a spider.</title>
        <authorList>
            <person name="Hendrickx F."/>
            <person name="De Corte Z."/>
            <person name="Sonet G."/>
            <person name="Van Belleghem S.M."/>
            <person name="Kostlbacher S."/>
            <person name="Vangestel C."/>
        </authorList>
    </citation>
    <scope>NUCLEOTIDE SEQUENCE [LARGE SCALE GENOMIC DNA]</scope>
    <source>
        <strain evidence="2">W744_W776</strain>
    </source>
</reference>
<accession>A0AAV6V4D0</accession>
<feature type="region of interest" description="Disordered" evidence="1">
    <location>
        <begin position="1"/>
        <end position="61"/>
    </location>
</feature>
<dbReference type="AlphaFoldDB" id="A0AAV6V4D0"/>
<proteinExistence type="predicted"/>
<sequence length="90" mass="10126">MISQTDRTLASAPNLFPSGSECARSERPSGSEREITAPRDEKEKGKVNGEGKTSLRRTKINQEGSSRLELTRVFELLLRFLCCILVNLDW</sequence>
<dbReference type="EMBL" id="JAFNEN010000161">
    <property type="protein sequence ID" value="KAG8191302.1"/>
    <property type="molecule type" value="Genomic_DNA"/>
</dbReference>
<evidence type="ECO:0000256" key="1">
    <source>
        <dbReference type="SAM" id="MobiDB-lite"/>
    </source>
</evidence>
<gene>
    <name evidence="2" type="ORF">JTE90_006054</name>
</gene>
<organism evidence="2 3">
    <name type="scientific">Oedothorax gibbosus</name>
    <dbReference type="NCBI Taxonomy" id="931172"/>
    <lineage>
        <taxon>Eukaryota</taxon>
        <taxon>Metazoa</taxon>
        <taxon>Ecdysozoa</taxon>
        <taxon>Arthropoda</taxon>
        <taxon>Chelicerata</taxon>
        <taxon>Arachnida</taxon>
        <taxon>Araneae</taxon>
        <taxon>Araneomorphae</taxon>
        <taxon>Entelegynae</taxon>
        <taxon>Araneoidea</taxon>
        <taxon>Linyphiidae</taxon>
        <taxon>Erigoninae</taxon>
        <taxon>Oedothorax</taxon>
    </lineage>
</organism>
<keyword evidence="3" id="KW-1185">Reference proteome</keyword>
<feature type="compositionally biased region" description="Basic and acidic residues" evidence="1">
    <location>
        <begin position="23"/>
        <end position="49"/>
    </location>
</feature>
<evidence type="ECO:0000313" key="2">
    <source>
        <dbReference type="EMBL" id="KAG8191302.1"/>
    </source>
</evidence>
<protein>
    <submittedName>
        <fullName evidence="2">Uncharacterized protein</fullName>
    </submittedName>
</protein>
<comment type="caution">
    <text evidence="2">The sequence shown here is derived from an EMBL/GenBank/DDBJ whole genome shotgun (WGS) entry which is preliminary data.</text>
</comment>
<dbReference type="Proteomes" id="UP000827092">
    <property type="component" value="Unassembled WGS sequence"/>
</dbReference>
<name>A0AAV6V4D0_9ARAC</name>